<dbReference type="Proteomes" id="UP000494111">
    <property type="component" value="Unassembled WGS sequence"/>
</dbReference>
<sequence length="249" mass="27670">MNSLEGKPNQTPPAGTPVPQDPLAWQRHWHQILDSYDDHPDEVADDKGVPDPLPDLDHDFRLLFNFWSGDWPSGADARKRAFAILPRADQLLARIEAYLSTPAQAIDADQATTILRQGVDITRRAGFETPDPAGPVRILARPAVSLNDAYSRAESPFVDVRDAMDDMAENESGEAGAAAYYFLSEPLYRLATTYDVSSWIVWPLCSRLTAPADDPTVAAMRLWLGGWSSGWDEEGLFLFDRRQEFGLAP</sequence>
<reference evidence="2 3" key="1">
    <citation type="submission" date="2020-04" db="EMBL/GenBank/DDBJ databases">
        <authorList>
            <person name="De Canck E."/>
        </authorList>
    </citation>
    <scope>NUCLEOTIDE SEQUENCE [LARGE SCALE GENOMIC DNA]</scope>
    <source>
        <strain evidence="2 3">LMG 3458</strain>
    </source>
</reference>
<dbReference type="EMBL" id="CADIJO010000005">
    <property type="protein sequence ID" value="CAB3684821.1"/>
    <property type="molecule type" value="Genomic_DNA"/>
</dbReference>
<dbReference type="RefSeq" id="WP_175192489.1">
    <property type="nucleotide sequence ID" value="NZ_CADIJO010000005.1"/>
</dbReference>
<dbReference type="AlphaFoldDB" id="A0A6S6ZLX3"/>
<feature type="region of interest" description="Disordered" evidence="1">
    <location>
        <begin position="1"/>
        <end position="22"/>
    </location>
</feature>
<evidence type="ECO:0000313" key="3">
    <source>
        <dbReference type="Proteomes" id="UP000494111"/>
    </source>
</evidence>
<organism evidence="2 3">
    <name type="scientific">Achromobacter deleyi</name>
    <dbReference type="NCBI Taxonomy" id="1353891"/>
    <lineage>
        <taxon>Bacteria</taxon>
        <taxon>Pseudomonadati</taxon>
        <taxon>Pseudomonadota</taxon>
        <taxon>Betaproteobacteria</taxon>
        <taxon>Burkholderiales</taxon>
        <taxon>Alcaligenaceae</taxon>
        <taxon>Achromobacter</taxon>
    </lineage>
</organism>
<evidence type="ECO:0000256" key="1">
    <source>
        <dbReference type="SAM" id="MobiDB-lite"/>
    </source>
</evidence>
<protein>
    <submittedName>
        <fullName evidence="2">Uncharacterized protein</fullName>
    </submittedName>
</protein>
<gene>
    <name evidence="2" type="ORF">LMG3458_01805</name>
</gene>
<evidence type="ECO:0000313" key="2">
    <source>
        <dbReference type="EMBL" id="CAB3684821.1"/>
    </source>
</evidence>
<proteinExistence type="predicted"/>
<name>A0A6S6ZLX3_9BURK</name>
<feature type="compositionally biased region" description="Pro residues" evidence="1">
    <location>
        <begin position="10"/>
        <end position="20"/>
    </location>
</feature>
<accession>A0A6S6ZLX3</accession>